<dbReference type="EMBL" id="JBHUDJ010000013">
    <property type="protein sequence ID" value="MFD1588480.1"/>
    <property type="molecule type" value="Genomic_DNA"/>
</dbReference>
<comment type="caution">
    <text evidence="1">The sequence shown here is derived from an EMBL/GenBank/DDBJ whole genome shotgun (WGS) entry which is preliminary data.</text>
</comment>
<dbReference type="InterPro" id="IPR006311">
    <property type="entry name" value="TAT_signal"/>
</dbReference>
<dbReference type="PROSITE" id="PS51257">
    <property type="entry name" value="PROKAR_LIPOPROTEIN"/>
    <property type="match status" value="1"/>
</dbReference>
<gene>
    <name evidence="1" type="ORF">ACFR9U_15985</name>
</gene>
<evidence type="ECO:0000313" key="1">
    <source>
        <dbReference type="EMBL" id="MFD1588480.1"/>
    </source>
</evidence>
<dbReference type="RefSeq" id="WP_247381933.1">
    <property type="nucleotide sequence ID" value="NZ_JALLGV010000013.1"/>
</dbReference>
<dbReference type="PROSITE" id="PS51318">
    <property type="entry name" value="TAT"/>
    <property type="match status" value="1"/>
</dbReference>
<proteinExistence type="predicted"/>
<accession>A0ABD6CDX8</accession>
<reference evidence="1 2" key="1">
    <citation type="journal article" date="2019" name="Int. J. Syst. Evol. Microbiol.">
        <title>The Global Catalogue of Microorganisms (GCM) 10K type strain sequencing project: providing services to taxonomists for standard genome sequencing and annotation.</title>
        <authorList>
            <consortium name="The Broad Institute Genomics Platform"/>
            <consortium name="The Broad Institute Genome Sequencing Center for Infectious Disease"/>
            <person name="Wu L."/>
            <person name="Ma J."/>
        </authorList>
    </citation>
    <scope>NUCLEOTIDE SEQUENCE [LARGE SCALE GENOMIC DNA]</scope>
    <source>
        <strain evidence="1 2">CGMCC 1.12125</strain>
    </source>
</reference>
<protein>
    <submittedName>
        <fullName evidence="1">Uncharacterized protein</fullName>
    </submittedName>
</protein>
<organism evidence="1 2">
    <name type="scientific">Halorientalis brevis</name>
    <dbReference type="NCBI Taxonomy" id="1126241"/>
    <lineage>
        <taxon>Archaea</taxon>
        <taxon>Methanobacteriati</taxon>
        <taxon>Methanobacteriota</taxon>
        <taxon>Stenosarchaea group</taxon>
        <taxon>Halobacteria</taxon>
        <taxon>Halobacteriales</taxon>
        <taxon>Haloarculaceae</taxon>
        <taxon>Halorientalis</taxon>
    </lineage>
</organism>
<dbReference type="Proteomes" id="UP001597119">
    <property type="component" value="Unassembled WGS sequence"/>
</dbReference>
<keyword evidence="2" id="KW-1185">Reference proteome</keyword>
<evidence type="ECO:0000313" key="2">
    <source>
        <dbReference type="Proteomes" id="UP001597119"/>
    </source>
</evidence>
<name>A0ABD6CDX8_9EURY</name>
<dbReference type="AlphaFoldDB" id="A0ABD6CDX8"/>
<sequence length="446" mass="48000">MPFLNRRRFIELGTTATAAALAGCWRTNQTPSYTEWIPATAGSTLTGYIDLTVSAKTSKIDPVLPLILPSSDDTTSAQFTPNLSGLDEIDDPLLKLPLKTGGQVIATSALSLVVSGLGYLIDLQTPSEGVTELLIANQTTIGTGEIDVARADKSLRNGREGAFGEINHETVSETGEFTIYEPSTDVDAAVALSDSGVIVADTRSKVRTAIETWRGNRNRAVDDNDTYEWLSNTVGSGDLLVGWDGPVQLADYYWESEDPSLVTDIVTQQVDVFSSLTFAPESRKIRTDLALQSDDVERMSRAQLKAQFGMSKKQGSLSINGNRLSVTTTLSEDDLDVDVVQSAETTAEPTVQSSNNQPEKISEAIPDNAIEFSHRAEQDLVRVNFVKEFDADKVTIRALESGSETSTTTPRSVSYLTVYAASGGDEVVVTATIDGVSGEIAREDVP</sequence>